<evidence type="ECO:0008006" key="6">
    <source>
        <dbReference type="Google" id="ProtNLM"/>
    </source>
</evidence>
<feature type="chain" id="PRO_5017736324" description="Bacterial surface antigen (D15) domain-containing protein" evidence="1">
    <location>
        <begin position="21"/>
        <end position="726"/>
    </location>
</feature>
<dbReference type="EMBL" id="QREV01000013">
    <property type="protein sequence ID" value="RDU49740.1"/>
    <property type="molecule type" value="Genomic_DNA"/>
</dbReference>
<dbReference type="Pfam" id="PF18939">
    <property type="entry name" value="DUF5686"/>
    <property type="match status" value="1"/>
</dbReference>
<dbReference type="AlphaFoldDB" id="A0A3D8HGE0"/>
<evidence type="ECO:0000256" key="1">
    <source>
        <dbReference type="SAM" id="SignalP"/>
    </source>
</evidence>
<reference evidence="3 4" key="1">
    <citation type="submission" date="2018-07" db="EMBL/GenBank/DDBJ databases">
        <title>Parabacteroides acidifaciens nov. sp., isolated from human feces.</title>
        <authorList>
            <person name="Wang Y.J."/>
        </authorList>
    </citation>
    <scope>NUCLEOTIDE SEQUENCE [LARGE SCALE GENOMIC DNA]</scope>
    <source>
        <strain evidence="3 4">426-9</strain>
    </source>
</reference>
<dbReference type="InterPro" id="IPR043741">
    <property type="entry name" value="DUF5686"/>
</dbReference>
<accession>A0A3D8HGE0</accession>
<dbReference type="EMBL" id="JACRTI010000013">
    <property type="protein sequence ID" value="MBC8601592.1"/>
    <property type="molecule type" value="Genomic_DNA"/>
</dbReference>
<keyword evidence="1" id="KW-0732">Signal</keyword>
<evidence type="ECO:0000313" key="4">
    <source>
        <dbReference type="Proteomes" id="UP000256321"/>
    </source>
</evidence>
<sequence>MLKKYINIIILLFIAANALANPDGSYGDLLLLGRTKKTVSSLQGDSIMNKVIEYADKYRTAVNQYEAEIYIKGKTEILKRNALMRFAHHLFPVDRKNKDMIFEMVSHSKFNAPNNYQHNFKALYGNSIPNGAKQQEVLAFLNLNVYSPTIYNEGIIMPVAREAFKFYNFNLESIEIADNLKIYKIRFMPKLWSQKLICGDLYITDKDWRIDKIDVNGRFSFAEFNLVMTFGRDYRHFILPQKADLFLRYHVLGNAIASSYHTSFKYNAVEWVEEDYESKKYKPLDLTGYYRLSSDTIPIISDSSYWNKKRDIPLTKEEAIKYEKKNIAVLQKSDTGNIQKYLKITEKLTNTINLDYKTTRLKYSGILNPFQLGYSGRNGITYRQQVRFSKTFKRDRQLRFHPEIGFVFKRKELFFKFGGDWEYLPEKRGALSLSLGNTNQGYSSKIMEEINEQLKDSAFNFDNLDLEYFKHYYVELKNQIELFNGFQLTTGVSYHRRVPTRKSAIDPGDGVTEIINENYHDFIPTIGFSYTPRQYYWMDGYRKEYLYSYYPTISLEFGQSIPGVWKSSGNYGRIEADIHQSIYLGLSRRFNYHISGGMYTNQKSTYFADYRYFTRHNFPESWGGDDFGGVFHQLRSVWFNASDKYVQGHLMYESPFMLIQLFKPEATKHIISERFYLSQLWMPIKPSYTEIGYGFGNHIFNVAAFVGFDKLKYDGIGFKFAFELFQ</sequence>
<evidence type="ECO:0000313" key="3">
    <source>
        <dbReference type="EMBL" id="RDU49740.1"/>
    </source>
</evidence>
<dbReference type="Proteomes" id="UP000629596">
    <property type="component" value="Unassembled WGS sequence"/>
</dbReference>
<keyword evidence="5" id="KW-1185">Reference proteome</keyword>
<organism evidence="3 4">
    <name type="scientific">Parabacteroides acidifaciens</name>
    <dbReference type="NCBI Taxonomy" id="2290935"/>
    <lineage>
        <taxon>Bacteria</taxon>
        <taxon>Pseudomonadati</taxon>
        <taxon>Bacteroidota</taxon>
        <taxon>Bacteroidia</taxon>
        <taxon>Bacteroidales</taxon>
        <taxon>Tannerellaceae</taxon>
        <taxon>Parabacteroides</taxon>
    </lineage>
</organism>
<name>A0A3D8HGE0_9BACT</name>
<feature type="signal peptide" evidence="1">
    <location>
        <begin position="1"/>
        <end position="20"/>
    </location>
</feature>
<evidence type="ECO:0000313" key="5">
    <source>
        <dbReference type="Proteomes" id="UP000629596"/>
    </source>
</evidence>
<evidence type="ECO:0000313" key="2">
    <source>
        <dbReference type="EMBL" id="MBC8601592.1"/>
    </source>
</evidence>
<proteinExistence type="predicted"/>
<protein>
    <recommendedName>
        <fullName evidence="6">Bacterial surface antigen (D15) domain-containing protein</fullName>
    </recommendedName>
</protein>
<reference evidence="2 5" key="2">
    <citation type="submission" date="2020-08" db="EMBL/GenBank/DDBJ databases">
        <title>Genome public.</title>
        <authorList>
            <person name="Liu C."/>
            <person name="Sun Q."/>
        </authorList>
    </citation>
    <scope>NUCLEOTIDE SEQUENCE [LARGE SCALE GENOMIC DNA]</scope>
    <source>
        <strain evidence="2 5">426_9</strain>
    </source>
</reference>
<comment type="caution">
    <text evidence="3">The sequence shown here is derived from an EMBL/GenBank/DDBJ whole genome shotgun (WGS) entry which is preliminary data.</text>
</comment>
<dbReference type="Proteomes" id="UP000256321">
    <property type="component" value="Unassembled WGS sequence"/>
</dbReference>
<gene>
    <name evidence="3" type="ORF">DWU89_07800</name>
    <name evidence="2" type="ORF">H8784_07630</name>
</gene>